<evidence type="ECO:0000256" key="6">
    <source>
        <dbReference type="ARBA" id="ARBA00023316"/>
    </source>
</evidence>
<dbReference type="InParanoid" id="A0A330L5X1"/>
<evidence type="ECO:0000256" key="5">
    <source>
        <dbReference type="ARBA" id="ARBA00022984"/>
    </source>
</evidence>
<evidence type="ECO:0000256" key="7">
    <source>
        <dbReference type="PROSITE-ProRule" id="PRU01373"/>
    </source>
</evidence>
<evidence type="ECO:0000256" key="3">
    <source>
        <dbReference type="ARBA" id="ARBA00022679"/>
    </source>
</evidence>
<dbReference type="CDD" id="cd16913">
    <property type="entry name" value="YkuD_like"/>
    <property type="match status" value="1"/>
</dbReference>
<dbReference type="Proteomes" id="UP000248168">
    <property type="component" value="Unassembled WGS sequence"/>
</dbReference>
<name>A0A330L5X1_9BACT</name>
<evidence type="ECO:0000313" key="10">
    <source>
        <dbReference type="Proteomes" id="UP000248168"/>
    </source>
</evidence>
<keyword evidence="5 7" id="KW-0573">Peptidoglycan synthesis</keyword>
<dbReference type="InterPro" id="IPR038063">
    <property type="entry name" value="Transpep_catalytic_dom"/>
</dbReference>
<evidence type="ECO:0000256" key="1">
    <source>
        <dbReference type="ARBA" id="ARBA00004752"/>
    </source>
</evidence>
<dbReference type="GO" id="GO:0009252">
    <property type="term" value="P:peptidoglycan biosynthetic process"/>
    <property type="evidence" value="ECO:0007669"/>
    <property type="project" value="UniProtKB-UniPathway"/>
</dbReference>
<dbReference type="UniPathway" id="UPA00219"/>
<evidence type="ECO:0000313" key="9">
    <source>
        <dbReference type="EMBL" id="SPP64385.1"/>
    </source>
</evidence>
<dbReference type="PANTHER" id="PTHR36699:SF1">
    <property type="entry name" value="L,D-TRANSPEPTIDASE YAFK-RELATED"/>
    <property type="match status" value="1"/>
</dbReference>
<keyword evidence="3" id="KW-0808">Transferase</keyword>
<feature type="active site" description="Proton donor/acceptor" evidence="7">
    <location>
        <position position="324"/>
    </location>
</feature>
<dbReference type="AlphaFoldDB" id="A0A330L5X1"/>
<organism evidence="9 10">
    <name type="scientific">Nitrospira lenta</name>
    <dbReference type="NCBI Taxonomy" id="1436998"/>
    <lineage>
        <taxon>Bacteria</taxon>
        <taxon>Pseudomonadati</taxon>
        <taxon>Nitrospirota</taxon>
        <taxon>Nitrospiria</taxon>
        <taxon>Nitrospirales</taxon>
        <taxon>Nitrospiraceae</taxon>
        <taxon>Nitrospira</taxon>
    </lineage>
</organism>
<reference evidence="10" key="1">
    <citation type="submission" date="2018-04" db="EMBL/GenBank/DDBJ databases">
        <authorList>
            <person name="Lucker S."/>
            <person name="Sakoula D."/>
        </authorList>
    </citation>
    <scope>NUCLEOTIDE SEQUENCE [LARGE SCALE GENOMIC DNA]</scope>
</reference>
<feature type="active site" description="Nucleophile" evidence="7">
    <location>
        <position position="337"/>
    </location>
</feature>
<dbReference type="Pfam" id="PF03734">
    <property type="entry name" value="YkuD"/>
    <property type="match status" value="1"/>
</dbReference>
<accession>A0A330L5X1</accession>
<comment type="pathway">
    <text evidence="1 7">Cell wall biogenesis; peptidoglycan biosynthesis.</text>
</comment>
<dbReference type="GO" id="GO:0004180">
    <property type="term" value="F:carboxypeptidase activity"/>
    <property type="evidence" value="ECO:0007669"/>
    <property type="project" value="UniProtKB-ARBA"/>
</dbReference>
<dbReference type="GO" id="GO:0016740">
    <property type="term" value="F:transferase activity"/>
    <property type="evidence" value="ECO:0007669"/>
    <property type="project" value="UniProtKB-KW"/>
</dbReference>
<dbReference type="OrthoDB" id="9809748at2"/>
<evidence type="ECO:0000256" key="4">
    <source>
        <dbReference type="ARBA" id="ARBA00022960"/>
    </source>
</evidence>
<feature type="domain" description="L,D-TPase catalytic" evidence="8">
    <location>
        <begin position="224"/>
        <end position="361"/>
    </location>
</feature>
<dbReference type="PROSITE" id="PS52029">
    <property type="entry name" value="LD_TPASE"/>
    <property type="match status" value="1"/>
</dbReference>
<gene>
    <name evidence="9" type="ORF">NITLEN_20024</name>
</gene>
<evidence type="ECO:0000256" key="2">
    <source>
        <dbReference type="ARBA" id="ARBA00005992"/>
    </source>
</evidence>
<keyword evidence="4 7" id="KW-0133">Cell shape</keyword>
<evidence type="ECO:0000259" key="8">
    <source>
        <dbReference type="PROSITE" id="PS52029"/>
    </source>
</evidence>
<keyword evidence="6 7" id="KW-0961">Cell wall biogenesis/degradation</keyword>
<sequence>MATVSVPSVRSGLIALAQGLFLAGAFSACVQAIPPELVSAVDRIDQQLVALKAPEIAPEEYARFVRQWVPLRARVQSDDDLVRWPWETNELETELRRLREEGGNTLAKLHGERQAQQHRAQLNVLRVEERLRALSSQIDAIDGRIVLGGKPVQTDLLVKQARAFYDQHDYQRSIEAADLAGKALRVQAALLARELGRYADEQHIRSWQALAQQTIEWSRTHRSTAIIVSKAERVLTLYKNGSKVVSYPVRLGFNGIREKQFQGDGATPEGRYRITDKRGAGRTQFYRALVIDYPNQDDRRRFAQGKKVGRIHAAKQIGGQIEIHGVENELMAQTLGCVMLDNVQMSALFERVEPGSVVSIVGALTGHNAVATALAQLGEHGEET</sequence>
<dbReference type="RefSeq" id="WP_121988790.1">
    <property type="nucleotide sequence ID" value="NZ_OUNR01000012.1"/>
</dbReference>
<dbReference type="EMBL" id="OUNR01000012">
    <property type="protein sequence ID" value="SPP64385.1"/>
    <property type="molecule type" value="Genomic_DNA"/>
</dbReference>
<dbReference type="InterPro" id="IPR005490">
    <property type="entry name" value="LD_TPept_cat_dom"/>
</dbReference>
<dbReference type="GO" id="GO:0071555">
    <property type="term" value="P:cell wall organization"/>
    <property type="evidence" value="ECO:0007669"/>
    <property type="project" value="UniProtKB-UniRule"/>
</dbReference>
<dbReference type="Gene3D" id="2.40.440.10">
    <property type="entry name" value="L,D-transpeptidase catalytic domain-like"/>
    <property type="match status" value="1"/>
</dbReference>
<dbReference type="PANTHER" id="PTHR36699">
    <property type="entry name" value="LD-TRANSPEPTIDASE"/>
    <property type="match status" value="1"/>
</dbReference>
<proteinExistence type="inferred from homology"/>
<keyword evidence="10" id="KW-1185">Reference proteome</keyword>
<protein>
    <recommendedName>
        <fullName evidence="8">L,D-TPase catalytic domain-containing protein</fullName>
    </recommendedName>
</protein>
<dbReference type="SUPFAM" id="SSF141523">
    <property type="entry name" value="L,D-transpeptidase catalytic domain-like"/>
    <property type="match status" value="1"/>
</dbReference>
<comment type="similarity">
    <text evidence="2">Belongs to the YkuD family.</text>
</comment>
<dbReference type="GO" id="GO:0008360">
    <property type="term" value="P:regulation of cell shape"/>
    <property type="evidence" value="ECO:0007669"/>
    <property type="project" value="UniProtKB-UniRule"/>
</dbReference>